<accession>A0AAD7K068</accession>
<organism evidence="3 4">
    <name type="scientific">Mycena maculata</name>
    <dbReference type="NCBI Taxonomy" id="230809"/>
    <lineage>
        <taxon>Eukaryota</taxon>
        <taxon>Fungi</taxon>
        <taxon>Dikarya</taxon>
        <taxon>Basidiomycota</taxon>
        <taxon>Agaricomycotina</taxon>
        <taxon>Agaricomycetes</taxon>
        <taxon>Agaricomycetidae</taxon>
        <taxon>Agaricales</taxon>
        <taxon>Marasmiineae</taxon>
        <taxon>Mycenaceae</taxon>
        <taxon>Mycena</taxon>
    </lineage>
</organism>
<protein>
    <recommendedName>
        <fullName evidence="2">WKF domain-containing protein</fullName>
    </recommendedName>
</protein>
<evidence type="ECO:0000313" key="3">
    <source>
        <dbReference type="EMBL" id="KAJ7774275.1"/>
    </source>
</evidence>
<feature type="region of interest" description="Disordered" evidence="1">
    <location>
        <begin position="1"/>
        <end position="71"/>
    </location>
</feature>
<dbReference type="InterPro" id="IPR019327">
    <property type="entry name" value="WKF"/>
</dbReference>
<evidence type="ECO:0000313" key="4">
    <source>
        <dbReference type="Proteomes" id="UP001215280"/>
    </source>
</evidence>
<name>A0AAD7K068_9AGAR</name>
<sequence length="197" mass="22506">MAETLPRSGKQRKEDVSVSEESKKKPKREKRRRENVEEENSLRVTEESAEPEKKKYKKNKTGFPDPQDDPALSEQASKALLYAFYQFRKPSKWKFSKARQNWLIRNFWSDTIPDTYLVLTTQYLSNVKGGVREKLIQDCQSILSPPAPDKPTSSETTPATQSVTVPVEVERNELKLVRARALLDALEKADTAPAVPE</sequence>
<proteinExistence type="predicted"/>
<keyword evidence="4" id="KW-1185">Reference proteome</keyword>
<dbReference type="PANTHER" id="PTHR22306">
    <property type="entry name" value="CHROMOSOME 7 OPEN READING FRAME 50"/>
    <property type="match status" value="1"/>
</dbReference>
<feature type="domain" description="WKF" evidence="2">
    <location>
        <begin position="89"/>
        <end position="142"/>
    </location>
</feature>
<dbReference type="Proteomes" id="UP001215280">
    <property type="component" value="Unassembled WGS sequence"/>
</dbReference>
<dbReference type="Pfam" id="PF10180">
    <property type="entry name" value="WKF"/>
    <property type="match status" value="1"/>
</dbReference>
<feature type="region of interest" description="Disordered" evidence="1">
    <location>
        <begin position="143"/>
        <end position="164"/>
    </location>
</feature>
<comment type="caution">
    <text evidence="3">The sequence shown here is derived from an EMBL/GenBank/DDBJ whole genome shotgun (WGS) entry which is preliminary data.</text>
</comment>
<feature type="compositionally biased region" description="Basic and acidic residues" evidence="1">
    <location>
        <begin position="32"/>
        <end position="53"/>
    </location>
</feature>
<evidence type="ECO:0000259" key="2">
    <source>
        <dbReference type="Pfam" id="PF10180"/>
    </source>
</evidence>
<reference evidence="3" key="1">
    <citation type="submission" date="2023-03" db="EMBL/GenBank/DDBJ databases">
        <title>Massive genome expansion in bonnet fungi (Mycena s.s.) driven by repeated elements and novel gene families across ecological guilds.</title>
        <authorList>
            <consortium name="Lawrence Berkeley National Laboratory"/>
            <person name="Harder C.B."/>
            <person name="Miyauchi S."/>
            <person name="Viragh M."/>
            <person name="Kuo A."/>
            <person name="Thoen E."/>
            <person name="Andreopoulos B."/>
            <person name="Lu D."/>
            <person name="Skrede I."/>
            <person name="Drula E."/>
            <person name="Henrissat B."/>
            <person name="Morin E."/>
            <person name="Kohler A."/>
            <person name="Barry K."/>
            <person name="LaButti K."/>
            <person name="Morin E."/>
            <person name="Salamov A."/>
            <person name="Lipzen A."/>
            <person name="Mereny Z."/>
            <person name="Hegedus B."/>
            <person name="Baldrian P."/>
            <person name="Stursova M."/>
            <person name="Weitz H."/>
            <person name="Taylor A."/>
            <person name="Grigoriev I.V."/>
            <person name="Nagy L.G."/>
            <person name="Martin F."/>
            <person name="Kauserud H."/>
        </authorList>
    </citation>
    <scope>NUCLEOTIDE SEQUENCE</scope>
    <source>
        <strain evidence="3">CBHHK188m</strain>
    </source>
</reference>
<gene>
    <name evidence="3" type="ORF">DFH07DRAFT_800865</name>
</gene>
<dbReference type="EMBL" id="JARJLG010000016">
    <property type="protein sequence ID" value="KAJ7774275.1"/>
    <property type="molecule type" value="Genomic_DNA"/>
</dbReference>
<dbReference type="AlphaFoldDB" id="A0AAD7K068"/>
<feature type="compositionally biased region" description="Polar residues" evidence="1">
    <location>
        <begin position="151"/>
        <end position="164"/>
    </location>
</feature>
<dbReference type="PANTHER" id="PTHR22306:SF2">
    <property type="entry name" value="CHROMOSOME 7 OPEN READING FRAME 50"/>
    <property type="match status" value="1"/>
</dbReference>
<evidence type="ECO:0000256" key="1">
    <source>
        <dbReference type="SAM" id="MobiDB-lite"/>
    </source>
</evidence>
<feature type="compositionally biased region" description="Basic and acidic residues" evidence="1">
    <location>
        <begin position="11"/>
        <end position="23"/>
    </location>
</feature>